<comment type="caution">
    <text evidence="1">The sequence shown here is derived from an EMBL/GenBank/DDBJ whole genome shotgun (WGS) entry which is preliminary data.</text>
</comment>
<evidence type="ECO:0000313" key="1">
    <source>
        <dbReference type="EMBL" id="GEP59642.1"/>
    </source>
</evidence>
<organism evidence="1 2">
    <name type="scientific">Reyranella soli</name>
    <dbReference type="NCBI Taxonomy" id="1230389"/>
    <lineage>
        <taxon>Bacteria</taxon>
        <taxon>Pseudomonadati</taxon>
        <taxon>Pseudomonadota</taxon>
        <taxon>Alphaproteobacteria</taxon>
        <taxon>Hyphomicrobiales</taxon>
        <taxon>Reyranellaceae</taxon>
        <taxon>Reyranella</taxon>
    </lineage>
</organism>
<accession>A0A512NL33</accession>
<dbReference type="RefSeq" id="WP_174825974.1">
    <property type="nucleotide sequence ID" value="NZ_BKAJ01000136.1"/>
</dbReference>
<dbReference type="Proteomes" id="UP000321058">
    <property type="component" value="Unassembled WGS sequence"/>
</dbReference>
<dbReference type="EMBL" id="BKAJ01000136">
    <property type="protein sequence ID" value="GEP59642.1"/>
    <property type="molecule type" value="Genomic_DNA"/>
</dbReference>
<evidence type="ECO:0000313" key="2">
    <source>
        <dbReference type="Proteomes" id="UP000321058"/>
    </source>
</evidence>
<proteinExistence type="predicted"/>
<protein>
    <recommendedName>
        <fullName evidence="3">Helix-turn-helix domain-containing protein</fullName>
    </recommendedName>
</protein>
<dbReference type="AlphaFoldDB" id="A0A512NL33"/>
<name>A0A512NL33_9HYPH</name>
<keyword evidence="2" id="KW-1185">Reference proteome</keyword>
<gene>
    <name evidence="1" type="ORF">RSO01_68080</name>
</gene>
<sequence length="79" mass="8624">MKSQGVTMSAVLPIKEASKNIGVGHTKMYELIREGKLDARKQGSRTVITVESIGLHIASLPRLQLSANLSRPQRRKNGA</sequence>
<evidence type="ECO:0008006" key="3">
    <source>
        <dbReference type="Google" id="ProtNLM"/>
    </source>
</evidence>
<reference evidence="1 2" key="1">
    <citation type="submission" date="2019-07" db="EMBL/GenBank/DDBJ databases">
        <title>Whole genome shotgun sequence of Reyranella soli NBRC 108950.</title>
        <authorList>
            <person name="Hosoyama A."/>
            <person name="Uohara A."/>
            <person name="Ohji S."/>
            <person name="Ichikawa N."/>
        </authorList>
    </citation>
    <scope>NUCLEOTIDE SEQUENCE [LARGE SCALE GENOMIC DNA]</scope>
    <source>
        <strain evidence="1 2">NBRC 108950</strain>
    </source>
</reference>